<sequence length="579" mass="62086">MSNRLLCDLVKTNRPTSRRSSTFDDALGVRDAIPKIGLAGSRSATLHQGSEQPLQHRINYRELRRFTWLRWLGTLGSVFIMVTGIGAGATPVVGNEFWGTPLGLILGRMLVATTIVTFVGIGMLVTAWLGVGAFVLAGARTRVTAVTTPMLIRTYAAWVLPLVFTAPLFTQDIYSYLAQAAIVERGMDPYLAGPVDLLGANDPLARSVPLIWSHSPSPYGPTALAVAWAIATITSDGVIASVFLHRLVAIVSLLVVSWALVQLGRRCGVSSQFTLWLGTLNPLVLLHLVGGIHNEALLLALLLVGLELCLRAIHGPAQSMEPDELPEPGPIGHENQSRGRSWALYVGGIVLISLAGMVKVTGFVALGFAGMWLARKFGSTWKAVALSAVVTGAMTVVTAVVVSLGTGLGFGWITAQGGAATVRSWMSLTTLLGIIAGFFGRLLGLGDISDSALLFTRGIGVVLVAAWLLRMLLATFRGRIHPLGGYGLAMFALVILFPVVHPWYLLWAIVPLSAWANRVHFRIAVVLYSAIFSFVVLPRGLGLPPGTVAQIYLLALVFFVAVMFVILAYSTRSKVFRLH</sequence>
<accession>A0AB37GB68</accession>
<dbReference type="EMBL" id="CP065628">
    <property type="protein sequence ID" value="QPR30420.1"/>
    <property type="molecule type" value="Genomic_DNA"/>
</dbReference>
<dbReference type="Proteomes" id="UP000594774">
    <property type="component" value="Chromosome"/>
</dbReference>
<evidence type="ECO:0000256" key="6">
    <source>
        <dbReference type="ARBA" id="ARBA00023136"/>
    </source>
</evidence>
<feature type="transmembrane region" description="Helical" evidence="8">
    <location>
        <begin position="549"/>
        <end position="569"/>
    </location>
</feature>
<dbReference type="AlphaFoldDB" id="A0AB37GB68"/>
<evidence type="ECO:0000313" key="11">
    <source>
        <dbReference type="Proteomes" id="UP000594774"/>
    </source>
</evidence>
<dbReference type="Pfam" id="PF26314">
    <property type="entry name" value="MptA_B_family"/>
    <property type="match status" value="1"/>
</dbReference>
<feature type="transmembrane region" description="Helical" evidence="8">
    <location>
        <begin position="68"/>
        <end position="89"/>
    </location>
</feature>
<organism evidence="9 11">
    <name type="scientific">Corynebacterium amycolatum</name>
    <dbReference type="NCBI Taxonomy" id="43765"/>
    <lineage>
        <taxon>Bacteria</taxon>
        <taxon>Bacillati</taxon>
        <taxon>Actinomycetota</taxon>
        <taxon>Actinomycetes</taxon>
        <taxon>Mycobacteriales</taxon>
        <taxon>Corynebacteriaceae</taxon>
        <taxon>Corynebacterium</taxon>
    </lineage>
</organism>
<name>A0AB37GB68_CORAY</name>
<feature type="transmembrane region" description="Helical" evidence="8">
    <location>
        <begin position="519"/>
        <end position="537"/>
    </location>
</feature>
<dbReference type="GO" id="GO:0016757">
    <property type="term" value="F:glycosyltransferase activity"/>
    <property type="evidence" value="ECO:0007669"/>
    <property type="project" value="UniProtKB-KW"/>
</dbReference>
<keyword evidence="4 8" id="KW-0812">Transmembrane</keyword>
<feature type="transmembrane region" description="Helical" evidence="8">
    <location>
        <begin position="109"/>
        <end position="138"/>
    </location>
</feature>
<evidence type="ECO:0000256" key="1">
    <source>
        <dbReference type="ARBA" id="ARBA00004141"/>
    </source>
</evidence>
<protein>
    <submittedName>
        <fullName evidence="9">Polyprenol phosphomannose-dependent alpha 1,6 mannosyltransferase MptB</fullName>
    </submittedName>
</protein>
<dbReference type="NCBIfam" id="NF038066">
    <property type="entry name" value="MptB"/>
    <property type="match status" value="1"/>
</dbReference>
<reference evidence="11 12" key="1">
    <citation type="submission" date="2020-12" db="EMBL/GenBank/DDBJ databases">
        <title>FDA dAtabase for Regulatory Grade micrObial Sequences (FDA-ARGOS): Supporting development and validation of Infectious Disease Dx tests.</title>
        <authorList>
            <person name="Sproer C."/>
            <person name="Gronow S."/>
            <person name="Severitt S."/>
            <person name="Schroder I."/>
            <person name="Tallon L."/>
            <person name="Sadzewicz L."/>
            <person name="Zhao X."/>
            <person name="Boylan J."/>
            <person name="Ott S."/>
            <person name="Bowen H."/>
            <person name="Vavikolanu K."/>
            <person name="Mehta A."/>
            <person name="Aluvathingal J."/>
            <person name="Nadendla S."/>
            <person name="Lowell S."/>
            <person name="Myers T."/>
            <person name="Yan Y."/>
            <person name="Sichtig H."/>
        </authorList>
    </citation>
    <scope>NUCLEOTIDE SEQUENCE [LARGE SCALE GENOMIC DNA]</scope>
    <source>
        <strain evidence="9 11">FDAARGOS_938</strain>
        <strain evidence="10 12">FDAARGOS_991</strain>
    </source>
</reference>
<evidence type="ECO:0000313" key="9">
    <source>
        <dbReference type="EMBL" id="QPR30420.1"/>
    </source>
</evidence>
<evidence type="ECO:0000256" key="2">
    <source>
        <dbReference type="ARBA" id="ARBA00022676"/>
    </source>
</evidence>
<feature type="transmembrane region" description="Helical" evidence="8">
    <location>
        <begin position="425"/>
        <end position="446"/>
    </location>
</feature>
<evidence type="ECO:0000256" key="7">
    <source>
        <dbReference type="ARBA" id="ARBA00043987"/>
    </source>
</evidence>
<feature type="transmembrane region" description="Helical" evidence="8">
    <location>
        <begin position="452"/>
        <end position="473"/>
    </location>
</feature>
<evidence type="ECO:0000256" key="8">
    <source>
        <dbReference type="SAM" id="Phobius"/>
    </source>
</evidence>
<gene>
    <name evidence="9" type="primary">mptB</name>
    <name evidence="9" type="ORF">I6G95_09430</name>
    <name evidence="10" type="ORF">I6H48_09995</name>
</gene>
<feature type="transmembrane region" description="Helical" evidence="8">
    <location>
        <begin position="243"/>
        <end position="261"/>
    </location>
</feature>
<keyword evidence="6 8" id="KW-0472">Membrane</keyword>
<feature type="transmembrane region" description="Helical" evidence="8">
    <location>
        <begin position="342"/>
        <end position="373"/>
    </location>
</feature>
<keyword evidence="12" id="KW-1185">Reference proteome</keyword>
<evidence type="ECO:0000256" key="3">
    <source>
        <dbReference type="ARBA" id="ARBA00022679"/>
    </source>
</evidence>
<feature type="transmembrane region" description="Helical" evidence="8">
    <location>
        <begin position="273"/>
        <end position="290"/>
    </location>
</feature>
<keyword evidence="2 9" id="KW-0328">Glycosyltransferase</keyword>
<keyword evidence="5 8" id="KW-1133">Transmembrane helix</keyword>
<evidence type="ECO:0000313" key="10">
    <source>
        <dbReference type="EMBL" id="QQB82257.1"/>
    </source>
</evidence>
<keyword evidence="3" id="KW-0808">Transferase</keyword>
<evidence type="ECO:0000256" key="4">
    <source>
        <dbReference type="ARBA" id="ARBA00022692"/>
    </source>
</evidence>
<feature type="transmembrane region" description="Helical" evidence="8">
    <location>
        <begin position="485"/>
        <end position="507"/>
    </location>
</feature>
<proteinExistence type="inferred from homology"/>
<comment type="similarity">
    <text evidence="7">Belongs to the MptA/B family.</text>
</comment>
<dbReference type="EMBL" id="CP066023">
    <property type="protein sequence ID" value="QQB82257.1"/>
    <property type="molecule type" value="Genomic_DNA"/>
</dbReference>
<comment type="subcellular location">
    <subcellularLocation>
        <location evidence="1">Membrane</location>
        <topology evidence="1">Multi-pass membrane protein</topology>
    </subcellularLocation>
</comment>
<dbReference type="GO" id="GO:0016020">
    <property type="term" value="C:membrane"/>
    <property type="evidence" value="ECO:0007669"/>
    <property type="project" value="UniProtKB-SubCell"/>
</dbReference>
<evidence type="ECO:0000313" key="12">
    <source>
        <dbReference type="Proteomes" id="UP000595198"/>
    </source>
</evidence>
<evidence type="ECO:0000256" key="5">
    <source>
        <dbReference type="ARBA" id="ARBA00022989"/>
    </source>
</evidence>
<dbReference type="InterPro" id="IPR049829">
    <property type="entry name" value="MptA/B-like"/>
</dbReference>
<feature type="transmembrane region" description="Helical" evidence="8">
    <location>
        <begin position="385"/>
        <end position="413"/>
    </location>
</feature>
<dbReference type="RefSeq" id="WP_197914402.1">
    <property type="nucleotide sequence ID" value="NZ_CP065628.1"/>
</dbReference>
<dbReference type="Proteomes" id="UP000595198">
    <property type="component" value="Chromosome"/>
</dbReference>
<feature type="transmembrane region" description="Helical" evidence="8">
    <location>
        <begin position="150"/>
        <end position="169"/>
    </location>
</feature>